<geneLocation type="plasmid" evidence="1">
    <name>pRGFK1337</name>
</geneLocation>
<dbReference type="AlphaFoldDB" id="A0A0H5Q6C0"/>
<evidence type="ECO:0000313" key="1">
    <source>
        <dbReference type="EMBL" id="CRY96964.1"/>
    </source>
</evidence>
<name>A0A0H5Q6C0_9ZZZZ</name>
<reference evidence="1" key="2">
    <citation type="submission" date="2015-07" db="EMBL/GenBank/DDBJ databases">
        <title>Plasmids, circular viruses and viroids from rat gut.</title>
        <authorList>
            <person name="Jorgensen T.J."/>
            <person name="Hansen M.A."/>
            <person name="Xu Z."/>
            <person name="Tabak M.A."/>
            <person name="Sorensen S.J."/>
            <person name="Hansen L.H."/>
        </authorList>
    </citation>
    <scope>NUCLEOTIDE SEQUENCE</scope>
    <source>
        <plasmid evidence="1">pRGFK1337</plasmid>
    </source>
</reference>
<proteinExistence type="predicted"/>
<keyword evidence="1" id="KW-0614">Plasmid</keyword>
<accession>A0A0H5Q6C0</accession>
<dbReference type="EMBL" id="LN853900">
    <property type="protein sequence ID" value="CRY96964.1"/>
    <property type="molecule type" value="Genomic_DNA"/>
</dbReference>
<sequence length="179" mass="20516">MIQKITFSVYPRLQSAFKEVCELQSISMSQQIAVLTQEYLDGKLDLPTLRESLTKFKSQSETKRKSFKATINLEADLYENLKKKLDGVRPASFFCFILAHAVVSLPTQQAYAKKAQIVLEASSSDITHVVYGLRYFKPTPDKTLICTHTEFFLDSCTSERFETYYAQHSPFLEVLAIHR</sequence>
<reference evidence="1" key="1">
    <citation type="submission" date="2015-06" db="EMBL/GenBank/DDBJ databases">
        <authorList>
            <person name="Joergensen T."/>
        </authorList>
    </citation>
    <scope>NUCLEOTIDE SEQUENCE</scope>
    <source>
        <plasmid evidence="1">pRGFK1337</plasmid>
    </source>
</reference>
<organism evidence="1">
    <name type="scientific">uncultured prokaryote</name>
    <dbReference type="NCBI Taxonomy" id="198431"/>
    <lineage>
        <taxon>unclassified sequences</taxon>
        <taxon>environmental samples</taxon>
    </lineage>
</organism>
<protein>
    <submittedName>
        <fullName evidence="1">Uncharacterized protein</fullName>
    </submittedName>
</protein>